<accession>A0ABY6Z1Z1</accession>
<dbReference type="SMART" id="SM00345">
    <property type="entry name" value="HTH_GNTR"/>
    <property type="match status" value="1"/>
</dbReference>
<dbReference type="InterPro" id="IPR036390">
    <property type="entry name" value="WH_DNA-bd_sf"/>
</dbReference>
<evidence type="ECO:0000313" key="5">
    <source>
        <dbReference type="EMBL" id="WAH36528.1"/>
    </source>
</evidence>
<reference evidence="5" key="1">
    <citation type="submission" date="2022-08" db="EMBL/GenBank/DDBJ databases">
        <title>Alicyclobacillus dauci DSM2870, complete genome.</title>
        <authorList>
            <person name="Wang Q."/>
            <person name="Cai R."/>
            <person name="Wang Z."/>
        </authorList>
    </citation>
    <scope>NUCLEOTIDE SEQUENCE</scope>
    <source>
        <strain evidence="5">DSM 28700</strain>
    </source>
</reference>
<sequence length="214" mass="24458">MATQRRTTAKERAYQYLKACIIDETFKQDSFLTEEEVAQNLGISRTPVREAFLLLEAEGFVNLFPQRGAYIPTISIRDMQEVMETRELIELFSIDRLMANVDAVRGMKQLIQEQEQLLEEGDIQQFIDCDSEFHNAIVSASGNHLLMEIYSGLNDKMLRMGVKAVMSSSERMRQVILEHQAILRAVEAGEEIRLRAAIISHLETTLSVLLKHKV</sequence>
<dbReference type="InterPro" id="IPR008920">
    <property type="entry name" value="TF_FadR/GntR_C"/>
</dbReference>
<keyword evidence="3" id="KW-0804">Transcription</keyword>
<evidence type="ECO:0000259" key="4">
    <source>
        <dbReference type="PROSITE" id="PS50949"/>
    </source>
</evidence>
<evidence type="ECO:0000313" key="6">
    <source>
        <dbReference type="Proteomes" id="UP001164803"/>
    </source>
</evidence>
<dbReference type="PROSITE" id="PS50949">
    <property type="entry name" value="HTH_GNTR"/>
    <property type="match status" value="1"/>
</dbReference>
<dbReference type="Proteomes" id="UP001164803">
    <property type="component" value="Chromosome"/>
</dbReference>
<dbReference type="InterPro" id="IPR036388">
    <property type="entry name" value="WH-like_DNA-bd_sf"/>
</dbReference>
<dbReference type="RefSeq" id="WP_268043879.1">
    <property type="nucleotide sequence ID" value="NZ_CP104064.1"/>
</dbReference>
<keyword evidence="6" id="KW-1185">Reference proteome</keyword>
<dbReference type="InterPro" id="IPR000524">
    <property type="entry name" value="Tscrpt_reg_HTH_GntR"/>
</dbReference>
<name>A0ABY6Z1Z1_9BACL</name>
<dbReference type="Pfam" id="PF07729">
    <property type="entry name" value="FCD"/>
    <property type="match status" value="1"/>
</dbReference>
<dbReference type="Pfam" id="PF00392">
    <property type="entry name" value="GntR"/>
    <property type="match status" value="1"/>
</dbReference>
<dbReference type="PRINTS" id="PR00035">
    <property type="entry name" value="HTHGNTR"/>
</dbReference>
<keyword evidence="1" id="KW-0805">Transcription regulation</keyword>
<dbReference type="Gene3D" id="1.10.10.10">
    <property type="entry name" value="Winged helix-like DNA-binding domain superfamily/Winged helix DNA-binding domain"/>
    <property type="match status" value="1"/>
</dbReference>
<evidence type="ECO:0000256" key="1">
    <source>
        <dbReference type="ARBA" id="ARBA00023015"/>
    </source>
</evidence>
<dbReference type="Gene3D" id="1.20.120.530">
    <property type="entry name" value="GntR ligand-binding domain-like"/>
    <property type="match status" value="1"/>
</dbReference>
<keyword evidence="2" id="KW-0238">DNA-binding</keyword>
<dbReference type="SMART" id="SM00895">
    <property type="entry name" value="FCD"/>
    <property type="match status" value="1"/>
</dbReference>
<dbReference type="EMBL" id="CP104064">
    <property type="protein sequence ID" value="WAH36528.1"/>
    <property type="molecule type" value="Genomic_DNA"/>
</dbReference>
<dbReference type="SUPFAM" id="SSF46785">
    <property type="entry name" value="Winged helix' DNA-binding domain"/>
    <property type="match status" value="1"/>
</dbReference>
<evidence type="ECO:0000256" key="3">
    <source>
        <dbReference type="ARBA" id="ARBA00023163"/>
    </source>
</evidence>
<dbReference type="PANTHER" id="PTHR43537:SF24">
    <property type="entry name" value="GLUCONATE OPERON TRANSCRIPTIONAL REPRESSOR"/>
    <property type="match status" value="1"/>
</dbReference>
<protein>
    <submittedName>
        <fullName evidence="5">GntR family transcriptional regulator</fullName>
    </submittedName>
</protein>
<evidence type="ECO:0000256" key="2">
    <source>
        <dbReference type="ARBA" id="ARBA00023125"/>
    </source>
</evidence>
<gene>
    <name evidence="5" type="ORF">NZD86_20335</name>
</gene>
<dbReference type="SUPFAM" id="SSF48008">
    <property type="entry name" value="GntR ligand-binding domain-like"/>
    <property type="match status" value="1"/>
</dbReference>
<feature type="domain" description="HTH gntR-type" evidence="4">
    <location>
        <begin position="7"/>
        <end position="74"/>
    </location>
</feature>
<dbReference type="InterPro" id="IPR011711">
    <property type="entry name" value="GntR_C"/>
</dbReference>
<organism evidence="5 6">
    <name type="scientific">Alicyclobacillus dauci</name>
    <dbReference type="NCBI Taxonomy" id="1475485"/>
    <lineage>
        <taxon>Bacteria</taxon>
        <taxon>Bacillati</taxon>
        <taxon>Bacillota</taxon>
        <taxon>Bacilli</taxon>
        <taxon>Bacillales</taxon>
        <taxon>Alicyclobacillaceae</taxon>
        <taxon>Alicyclobacillus</taxon>
    </lineage>
</organism>
<dbReference type="PANTHER" id="PTHR43537">
    <property type="entry name" value="TRANSCRIPTIONAL REGULATOR, GNTR FAMILY"/>
    <property type="match status" value="1"/>
</dbReference>
<proteinExistence type="predicted"/>